<accession>A0ABN1ID89</accession>
<dbReference type="InterPro" id="IPR015421">
    <property type="entry name" value="PyrdxlP-dep_Trfase_major"/>
</dbReference>
<sequence>MKVSFLELAPAYRELQAEIDEAFHKVLVKGWYVLGEEVASFEQEFADYLDVMHCVGVASGLDALALCLEALEVGSGHEVIVPSNTYIATALAVTRVGAKVVFVEPDPLTRNLDPSEVQRAITSRTAAILPVHLYGLPAEMQAIRKIANDHGLHVIEDAAQAHGARYFNKRAGGLGDVAAFSFYPGKNLGAFGDGGVVVTDDAAIAERIRTLRNYGSRVKYYNDMRGHNSRLDELQAAALNVKLPYLDAWNARRRHWAQRYNEAFAQIEGLVLPIEPEGCESCWHLYVVGTERRSELQHYLAERGIGTLIHYPLPPYRQRAYADLLIPPGTFPVADELANRVLSLPIGPHLSEEGIAYVCECVTGFFKRDRRV</sequence>
<dbReference type="PIRSF" id="PIRSF000390">
    <property type="entry name" value="PLP_StrS"/>
    <property type="match status" value="1"/>
</dbReference>
<evidence type="ECO:0000256" key="3">
    <source>
        <dbReference type="RuleBase" id="RU004508"/>
    </source>
</evidence>
<dbReference type="Pfam" id="PF01041">
    <property type="entry name" value="DegT_DnrJ_EryC1"/>
    <property type="match status" value="1"/>
</dbReference>
<dbReference type="Proteomes" id="UP001501523">
    <property type="component" value="Unassembled WGS sequence"/>
</dbReference>
<keyword evidence="4" id="KW-0032">Aminotransferase</keyword>
<dbReference type="InterPro" id="IPR015422">
    <property type="entry name" value="PyrdxlP-dep_Trfase_small"/>
</dbReference>
<dbReference type="RefSeq" id="WP_343787332.1">
    <property type="nucleotide sequence ID" value="NZ_BAAAEU010000004.1"/>
</dbReference>
<proteinExistence type="inferred from homology"/>
<keyword evidence="1 3" id="KW-0663">Pyridoxal phosphate</keyword>
<dbReference type="PANTHER" id="PTHR30244:SF36">
    <property type="entry name" value="3-OXO-GLUCOSE-6-PHOSPHATE:GLUTAMATE AMINOTRANSFERASE"/>
    <property type="match status" value="1"/>
</dbReference>
<evidence type="ECO:0000313" key="5">
    <source>
        <dbReference type="Proteomes" id="UP001501523"/>
    </source>
</evidence>
<reference evidence="4 5" key="1">
    <citation type="journal article" date="2019" name="Int. J. Syst. Evol. Microbiol.">
        <title>The Global Catalogue of Microorganisms (GCM) 10K type strain sequencing project: providing services to taxonomists for standard genome sequencing and annotation.</title>
        <authorList>
            <consortium name="The Broad Institute Genomics Platform"/>
            <consortium name="The Broad Institute Genome Sequencing Center for Infectious Disease"/>
            <person name="Wu L."/>
            <person name="Ma J."/>
        </authorList>
    </citation>
    <scope>NUCLEOTIDE SEQUENCE [LARGE SCALE GENOMIC DNA]</scope>
    <source>
        <strain evidence="4 5">JCM 15421</strain>
    </source>
</reference>
<dbReference type="InterPro" id="IPR015424">
    <property type="entry name" value="PyrdxlP-dep_Trfase"/>
</dbReference>
<comment type="caution">
    <text evidence="4">The sequence shown here is derived from an EMBL/GenBank/DDBJ whole genome shotgun (WGS) entry which is preliminary data.</text>
</comment>
<keyword evidence="4" id="KW-0808">Transferase</keyword>
<dbReference type="GO" id="GO:0008483">
    <property type="term" value="F:transaminase activity"/>
    <property type="evidence" value="ECO:0007669"/>
    <property type="project" value="UniProtKB-KW"/>
</dbReference>
<organism evidence="4 5">
    <name type="scientific">Dokdonella soli</name>
    <dbReference type="NCBI Taxonomy" id="529810"/>
    <lineage>
        <taxon>Bacteria</taxon>
        <taxon>Pseudomonadati</taxon>
        <taxon>Pseudomonadota</taxon>
        <taxon>Gammaproteobacteria</taxon>
        <taxon>Lysobacterales</taxon>
        <taxon>Rhodanobacteraceae</taxon>
        <taxon>Dokdonella</taxon>
    </lineage>
</organism>
<protein>
    <submittedName>
        <fullName evidence="4">DegT/DnrJ/EryC1/StrS family aminotransferase</fullName>
    </submittedName>
</protein>
<evidence type="ECO:0000313" key="4">
    <source>
        <dbReference type="EMBL" id="GAA0708226.1"/>
    </source>
</evidence>
<evidence type="ECO:0000256" key="2">
    <source>
        <dbReference type="ARBA" id="ARBA00037999"/>
    </source>
</evidence>
<dbReference type="CDD" id="cd00616">
    <property type="entry name" value="AHBA_syn"/>
    <property type="match status" value="1"/>
</dbReference>
<gene>
    <name evidence="4" type="ORF">GCM10009105_07620</name>
</gene>
<dbReference type="Gene3D" id="3.90.1150.10">
    <property type="entry name" value="Aspartate Aminotransferase, domain 1"/>
    <property type="match status" value="1"/>
</dbReference>
<dbReference type="PANTHER" id="PTHR30244">
    <property type="entry name" value="TRANSAMINASE"/>
    <property type="match status" value="1"/>
</dbReference>
<keyword evidence="5" id="KW-1185">Reference proteome</keyword>
<comment type="similarity">
    <text evidence="2 3">Belongs to the DegT/DnrJ/EryC1 family.</text>
</comment>
<dbReference type="SUPFAM" id="SSF53383">
    <property type="entry name" value="PLP-dependent transferases"/>
    <property type="match status" value="1"/>
</dbReference>
<dbReference type="InterPro" id="IPR000653">
    <property type="entry name" value="DegT/StrS_aminotransferase"/>
</dbReference>
<dbReference type="Gene3D" id="3.40.640.10">
    <property type="entry name" value="Type I PLP-dependent aspartate aminotransferase-like (Major domain)"/>
    <property type="match status" value="1"/>
</dbReference>
<dbReference type="EMBL" id="BAAAEU010000004">
    <property type="protein sequence ID" value="GAA0708226.1"/>
    <property type="molecule type" value="Genomic_DNA"/>
</dbReference>
<name>A0ABN1ID89_9GAMM</name>
<evidence type="ECO:0000256" key="1">
    <source>
        <dbReference type="ARBA" id="ARBA00022898"/>
    </source>
</evidence>